<keyword evidence="1" id="KW-0732">Signal</keyword>
<dbReference type="InterPro" id="IPR024331">
    <property type="entry name" value="DUF3859"/>
</dbReference>
<organism evidence="3 4">
    <name type="scientific">Marivivens niveibacter</name>
    <dbReference type="NCBI Taxonomy" id="1930667"/>
    <lineage>
        <taxon>Bacteria</taxon>
        <taxon>Pseudomonadati</taxon>
        <taxon>Pseudomonadota</taxon>
        <taxon>Alphaproteobacteria</taxon>
        <taxon>Rhodobacterales</taxon>
        <taxon>Paracoccaceae</taxon>
        <taxon>Marivivens group</taxon>
        <taxon>Marivivens</taxon>
    </lineage>
</organism>
<name>A0A251WYN9_9RHOB</name>
<evidence type="ECO:0000313" key="3">
    <source>
        <dbReference type="EMBL" id="OUD09466.1"/>
    </source>
</evidence>
<reference evidence="3 4" key="1">
    <citation type="submission" date="2016-12" db="EMBL/GenBank/DDBJ databases">
        <title>The draft genome sequence of HSLHS2.</title>
        <authorList>
            <person name="Hu D."/>
            <person name="Wang L."/>
            <person name="Shao Z."/>
        </authorList>
    </citation>
    <scope>NUCLEOTIDE SEQUENCE [LARGE SCALE GENOMIC DNA]</scope>
    <source>
        <strain evidence="3">MCCC 1A06712</strain>
    </source>
</reference>
<dbReference type="OrthoDB" id="7864302at2"/>
<feature type="signal peptide" evidence="1">
    <location>
        <begin position="1"/>
        <end position="25"/>
    </location>
</feature>
<keyword evidence="4" id="KW-1185">Reference proteome</keyword>
<evidence type="ECO:0000256" key="1">
    <source>
        <dbReference type="SAM" id="SignalP"/>
    </source>
</evidence>
<accession>A0A251WYN9</accession>
<evidence type="ECO:0000259" key="2">
    <source>
        <dbReference type="Pfam" id="PF12975"/>
    </source>
</evidence>
<protein>
    <recommendedName>
        <fullName evidence="2">DUF3859 domain-containing protein</fullName>
    </recommendedName>
</protein>
<dbReference type="AlphaFoldDB" id="A0A251WYN9"/>
<feature type="chain" id="PRO_5012897096" description="DUF3859 domain-containing protein" evidence="1">
    <location>
        <begin position="26"/>
        <end position="182"/>
    </location>
</feature>
<sequence length="182" mass="19567">MMMAPMFKMRMITTVFALIPAIASAYEAKPTIVVGDIGLHCPYEVLASEPAPDTEIGAIDVIAGDPTVVSTTTTVPAIQHLGFGFQARLADGIKLPGAEIVVRHPPMGTDGVTEQRWTPSLSDQDFSLGMYRFDMPYEVLIGEWSFAIEQAGQTHFSVTFDVVPAPVGMSIESLCSGDMLLS</sequence>
<proteinExistence type="predicted"/>
<dbReference type="EMBL" id="MSPP01000002">
    <property type="protein sequence ID" value="OUD09466.1"/>
    <property type="molecule type" value="Genomic_DNA"/>
</dbReference>
<evidence type="ECO:0000313" key="4">
    <source>
        <dbReference type="Proteomes" id="UP000194664"/>
    </source>
</evidence>
<dbReference type="Gene3D" id="2.60.40.2390">
    <property type="match status" value="1"/>
</dbReference>
<comment type="caution">
    <text evidence="3">The sequence shown here is derived from an EMBL/GenBank/DDBJ whole genome shotgun (WGS) entry which is preliminary data.</text>
</comment>
<feature type="domain" description="DUF3859" evidence="2">
    <location>
        <begin position="66"/>
        <end position="162"/>
    </location>
</feature>
<dbReference type="Pfam" id="PF12975">
    <property type="entry name" value="DUF3859"/>
    <property type="match status" value="1"/>
</dbReference>
<dbReference type="Proteomes" id="UP000194664">
    <property type="component" value="Unassembled WGS sequence"/>
</dbReference>
<gene>
    <name evidence="3" type="ORF">BVC71_06340</name>
</gene>